<dbReference type="PANTHER" id="PTHR42928">
    <property type="entry name" value="TRICARBOXYLATE-BINDING PROTEIN"/>
    <property type="match status" value="1"/>
</dbReference>
<dbReference type="EMBL" id="BMCP01000002">
    <property type="protein sequence ID" value="GGE46176.1"/>
    <property type="molecule type" value="Genomic_DNA"/>
</dbReference>
<dbReference type="SUPFAM" id="SSF53850">
    <property type="entry name" value="Periplasmic binding protein-like II"/>
    <property type="match status" value="1"/>
</dbReference>
<evidence type="ECO:0000313" key="4">
    <source>
        <dbReference type="Proteomes" id="UP000602745"/>
    </source>
</evidence>
<accession>A0A8J2YIN9</accession>
<dbReference type="InterPro" id="IPR005064">
    <property type="entry name" value="BUG"/>
</dbReference>
<organism evidence="3 4">
    <name type="scientific">Agaricicola taiwanensis</name>
    <dbReference type="NCBI Taxonomy" id="591372"/>
    <lineage>
        <taxon>Bacteria</taxon>
        <taxon>Pseudomonadati</taxon>
        <taxon>Pseudomonadota</taxon>
        <taxon>Alphaproteobacteria</taxon>
        <taxon>Rhodobacterales</taxon>
        <taxon>Paracoccaceae</taxon>
        <taxon>Agaricicola</taxon>
    </lineage>
</organism>
<dbReference type="Proteomes" id="UP000602745">
    <property type="component" value="Unassembled WGS sequence"/>
</dbReference>
<dbReference type="PANTHER" id="PTHR42928:SF5">
    <property type="entry name" value="BLR1237 PROTEIN"/>
    <property type="match status" value="1"/>
</dbReference>
<feature type="chain" id="PRO_5035301445" evidence="2">
    <location>
        <begin position="23"/>
        <end position="317"/>
    </location>
</feature>
<sequence length="317" mass="33347">MLRLAATLLTGALIAGATPARAEFPEGPIRLIVPFAPGGTTDVVARRIAPKVGELLGQSVIIDNRGGGGGSIAAQATATAEPDGYTLMMTTTSHTANPSVQMNLPYDTLKDFVSVALVADQPGVIVVHPSVPVNSFKELMEYAKTHKLTYATAGPGTFPHLGIELLKSRAGVDMSAIPYKGAGPAMTDLLAGHVKLKLDAYITAYSHVKAGKLKLLAVSSPERIPQLPDTPTVAELGYPGYEVSFWMGIVGPTGIPEPVRAKLEKAFTDALTPEIRAVLEKDGVRPIGGSGKDLDALIQREIPQWAKLVKDANITAN</sequence>
<dbReference type="InterPro" id="IPR042100">
    <property type="entry name" value="Bug_dom1"/>
</dbReference>
<evidence type="ECO:0000256" key="2">
    <source>
        <dbReference type="SAM" id="SignalP"/>
    </source>
</evidence>
<keyword evidence="4" id="KW-1185">Reference proteome</keyword>
<dbReference type="CDD" id="cd07012">
    <property type="entry name" value="PBP2_Bug_TTT"/>
    <property type="match status" value="1"/>
</dbReference>
<dbReference type="AlphaFoldDB" id="A0A8J2YIN9"/>
<protein>
    <submittedName>
        <fullName evidence="3">MFS transporter</fullName>
    </submittedName>
</protein>
<reference evidence="3" key="1">
    <citation type="journal article" date="2014" name="Int. J. Syst. Evol. Microbiol.">
        <title>Complete genome sequence of Corynebacterium casei LMG S-19264T (=DSM 44701T), isolated from a smear-ripened cheese.</title>
        <authorList>
            <consortium name="US DOE Joint Genome Institute (JGI-PGF)"/>
            <person name="Walter F."/>
            <person name="Albersmeier A."/>
            <person name="Kalinowski J."/>
            <person name="Ruckert C."/>
        </authorList>
    </citation>
    <scope>NUCLEOTIDE SEQUENCE</scope>
    <source>
        <strain evidence="3">CCM 7684</strain>
    </source>
</reference>
<keyword evidence="2" id="KW-0732">Signal</keyword>
<dbReference type="Pfam" id="PF03401">
    <property type="entry name" value="TctC"/>
    <property type="match status" value="1"/>
</dbReference>
<comment type="caution">
    <text evidence="3">The sequence shown here is derived from an EMBL/GenBank/DDBJ whole genome shotgun (WGS) entry which is preliminary data.</text>
</comment>
<comment type="similarity">
    <text evidence="1">Belongs to the UPF0065 (bug) family.</text>
</comment>
<name>A0A8J2YIN9_9RHOB</name>
<gene>
    <name evidence="3" type="ORF">GCM10007276_24220</name>
</gene>
<reference evidence="3" key="2">
    <citation type="submission" date="2020-09" db="EMBL/GenBank/DDBJ databases">
        <authorList>
            <person name="Sun Q."/>
            <person name="Sedlacek I."/>
        </authorList>
    </citation>
    <scope>NUCLEOTIDE SEQUENCE</scope>
    <source>
        <strain evidence="3">CCM 7684</strain>
    </source>
</reference>
<evidence type="ECO:0000313" key="3">
    <source>
        <dbReference type="EMBL" id="GGE46176.1"/>
    </source>
</evidence>
<feature type="signal peptide" evidence="2">
    <location>
        <begin position="1"/>
        <end position="22"/>
    </location>
</feature>
<dbReference type="Gene3D" id="3.40.190.10">
    <property type="entry name" value="Periplasmic binding protein-like II"/>
    <property type="match status" value="1"/>
</dbReference>
<evidence type="ECO:0000256" key="1">
    <source>
        <dbReference type="ARBA" id="ARBA00006987"/>
    </source>
</evidence>
<dbReference type="PIRSF" id="PIRSF017082">
    <property type="entry name" value="YflP"/>
    <property type="match status" value="1"/>
</dbReference>
<dbReference type="Gene3D" id="3.40.190.150">
    <property type="entry name" value="Bordetella uptake gene, domain 1"/>
    <property type="match status" value="1"/>
</dbReference>
<proteinExistence type="inferred from homology"/>